<gene>
    <name evidence="5" type="ORF">KCU98_g1785</name>
</gene>
<evidence type="ECO:0000256" key="3">
    <source>
        <dbReference type="SAM" id="SignalP"/>
    </source>
</evidence>
<name>A0A9P8G2M9_AURME</name>
<feature type="compositionally biased region" description="Acidic residues" evidence="2">
    <location>
        <begin position="509"/>
        <end position="534"/>
    </location>
</feature>
<dbReference type="EMBL" id="JAHFXS010000074">
    <property type="protein sequence ID" value="KAG9989576.1"/>
    <property type="molecule type" value="Genomic_DNA"/>
</dbReference>
<keyword evidence="1" id="KW-0862">Zinc</keyword>
<feature type="compositionally biased region" description="Low complexity" evidence="2">
    <location>
        <begin position="205"/>
        <end position="218"/>
    </location>
</feature>
<comment type="caution">
    <text evidence="5">The sequence shown here is derived from an EMBL/GenBank/DDBJ whole genome shotgun (WGS) entry which is preliminary data.</text>
</comment>
<feature type="signal peptide" evidence="3">
    <location>
        <begin position="1"/>
        <end position="20"/>
    </location>
</feature>
<evidence type="ECO:0000313" key="5">
    <source>
        <dbReference type="EMBL" id="KAG9989576.1"/>
    </source>
</evidence>
<evidence type="ECO:0000256" key="1">
    <source>
        <dbReference type="PROSITE-ProRule" id="PRU00042"/>
    </source>
</evidence>
<dbReference type="PROSITE" id="PS00028">
    <property type="entry name" value="ZINC_FINGER_C2H2_1"/>
    <property type="match status" value="1"/>
</dbReference>
<feature type="compositionally biased region" description="Polar residues" evidence="2">
    <location>
        <begin position="219"/>
        <end position="237"/>
    </location>
</feature>
<feature type="region of interest" description="Disordered" evidence="2">
    <location>
        <begin position="410"/>
        <end position="436"/>
    </location>
</feature>
<feature type="domain" description="C2H2-type" evidence="4">
    <location>
        <begin position="280"/>
        <end position="308"/>
    </location>
</feature>
<dbReference type="PROSITE" id="PS50157">
    <property type="entry name" value="ZINC_FINGER_C2H2_2"/>
    <property type="match status" value="1"/>
</dbReference>
<proteinExistence type="predicted"/>
<accession>A0A9P8G2M9</accession>
<evidence type="ECO:0000259" key="4">
    <source>
        <dbReference type="PROSITE" id="PS50157"/>
    </source>
</evidence>
<keyword evidence="6" id="KW-1185">Reference proteome</keyword>
<reference evidence="5" key="2">
    <citation type="submission" date="2021-08" db="EMBL/GenBank/DDBJ databases">
        <authorList>
            <person name="Gostincar C."/>
            <person name="Sun X."/>
            <person name="Song Z."/>
            <person name="Gunde-Cimerman N."/>
        </authorList>
    </citation>
    <scope>NUCLEOTIDE SEQUENCE</scope>
    <source>
        <strain evidence="5">EXF-9298</strain>
    </source>
</reference>
<dbReference type="GO" id="GO:0008270">
    <property type="term" value="F:zinc ion binding"/>
    <property type="evidence" value="ECO:0007669"/>
    <property type="project" value="UniProtKB-KW"/>
</dbReference>
<dbReference type="Proteomes" id="UP000729357">
    <property type="component" value="Unassembled WGS sequence"/>
</dbReference>
<feature type="non-terminal residue" evidence="5">
    <location>
        <position position="540"/>
    </location>
</feature>
<dbReference type="InterPro" id="IPR013087">
    <property type="entry name" value="Znf_C2H2_type"/>
</dbReference>
<keyword evidence="3" id="KW-0732">Signal</keyword>
<sequence>MVKITASLMTLLSVASFATAAPAPFEPQSEVPSNILEKRAVSCRDDGPSGWKRGSSADAARCITELAALGNQACTAGVSGTLFKKCGNTIIHGQNVCAPSEGATATATCQEAARGAGLIMDRCSRGDGTVMGENHAWASRCLLIHILADDPCNMARTKRKPIQLSTPPRARPLWFDGLSPRDLDHLTYLIESGMDKDRVKIEPGTTANTERSTTNTQTGSGHSNVTATIQDSTNSNALPDEQEDTYQEGYMYDENEVLTFDFGTASPAIEEAPSTAPVPLRCRRCPSTFVHQHELVAHVWEAHMKEENLEWLPGPIHKEQEAMVQELIGAFVEYENSVGVSPPVFATDTQPSPPRGPPAAARVPFSRPPPSSARSQSSMMSVFTVNNPAATSGSSSNNTRRILAPAQPALAPAVPSPTAPAGAFPPGALEPDQPFRLGQRAPLGIKLPTNNSMTAFRWEVYKPRGQRAFDWTDKNSIKLANRWRSRVSQAAFKRLGIKLDRRKKSAAAVDDDEDEEIEENEDGDEEQEDQNGEEMDTREG</sequence>
<feature type="compositionally biased region" description="Low complexity" evidence="2">
    <location>
        <begin position="419"/>
        <end position="431"/>
    </location>
</feature>
<evidence type="ECO:0000256" key="2">
    <source>
        <dbReference type="SAM" id="MobiDB-lite"/>
    </source>
</evidence>
<protein>
    <recommendedName>
        <fullName evidence="4">C2H2-type domain-containing protein</fullName>
    </recommendedName>
</protein>
<dbReference type="AlphaFoldDB" id="A0A9P8G2M9"/>
<evidence type="ECO:0000313" key="6">
    <source>
        <dbReference type="Proteomes" id="UP000729357"/>
    </source>
</evidence>
<keyword evidence="1" id="KW-0863">Zinc-finger</keyword>
<feature type="region of interest" description="Disordered" evidence="2">
    <location>
        <begin position="344"/>
        <end position="378"/>
    </location>
</feature>
<keyword evidence="1" id="KW-0479">Metal-binding</keyword>
<organism evidence="5 6">
    <name type="scientific">Aureobasidium melanogenum</name>
    <name type="common">Aureobasidium pullulans var. melanogenum</name>
    <dbReference type="NCBI Taxonomy" id="46634"/>
    <lineage>
        <taxon>Eukaryota</taxon>
        <taxon>Fungi</taxon>
        <taxon>Dikarya</taxon>
        <taxon>Ascomycota</taxon>
        <taxon>Pezizomycotina</taxon>
        <taxon>Dothideomycetes</taxon>
        <taxon>Dothideomycetidae</taxon>
        <taxon>Dothideales</taxon>
        <taxon>Saccotheciaceae</taxon>
        <taxon>Aureobasidium</taxon>
    </lineage>
</organism>
<feature type="chain" id="PRO_5040258908" description="C2H2-type domain-containing protein" evidence="3">
    <location>
        <begin position="21"/>
        <end position="540"/>
    </location>
</feature>
<feature type="region of interest" description="Disordered" evidence="2">
    <location>
        <begin position="501"/>
        <end position="540"/>
    </location>
</feature>
<reference evidence="5" key="1">
    <citation type="journal article" date="2021" name="J Fungi (Basel)">
        <title>Virulence traits and population genomics of the black yeast Aureobasidium melanogenum.</title>
        <authorList>
            <person name="Cernosa A."/>
            <person name="Sun X."/>
            <person name="Gostincar C."/>
            <person name="Fang C."/>
            <person name="Gunde-Cimerman N."/>
            <person name="Song Z."/>
        </authorList>
    </citation>
    <scope>NUCLEOTIDE SEQUENCE</scope>
    <source>
        <strain evidence="5">EXF-9298</strain>
    </source>
</reference>
<feature type="region of interest" description="Disordered" evidence="2">
    <location>
        <begin position="201"/>
        <end position="240"/>
    </location>
</feature>